<feature type="domain" description="HD/PDEase" evidence="2">
    <location>
        <begin position="482"/>
        <end position="638"/>
    </location>
</feature>
<dbReference type="InterPro" id="IPR006675">
    <property type="entry name" value="HDIG_dom"/>
</dbReference>
<feature type="transmembrane region" description="Helical" evidence="1">
    <location>
        <begin position="27"/>
        <end position="49"/>
    </location>
</feature>
<keyword evidence="1" id="KW-1133">Transmembrane helix</keyword>
<feature type="transmembrane region" description="Helical" evidence="1">
    <location>
        <begin position="309"/>
        <end position="335"/>
    </location>
</feature>
<feature type="transmembrane region" description="Helical" evidence="1">
    <location>
        <begin position="398"/>
        <end position="416"/>
    </location>
</feature>
<evidence type="ECO:0000313" key="4">
    <source>
        <dbReference type="Proteomes" id="UP000190105"/>
    </source>
</evidence>
<evidence type="ECO:0000256" key="1">
    <source>
        <dbReference type="SAM" id="Phobius"/>
    </source>
</evidence>
<dbReference type="InterPro" id="IPR011621">
    <property type="entry name" value="Metal-dep_PHydrolase_7TM_intra"/>
</dbReference>
<gene>
    <name evidence="3" type="ORF">SAMN05443428_10717</name>
</gene>
<name>A0A1T4X9Z5_9CLOT</name>
<dbReference type="AlphaFoldDB" id="A0A1T4X9Z5"/>
<dbReference type="InterPro" id="IPR006674">
    <property type="entry name" value="HD_domain"/>
</dbReference>
<dbReference type="SUPFAM" id="SSF109604">
    <property type="entry name" value="HD-domain/PDEase-like"/>
    <property type="match status" value="1"/>
</dbReference>
<organism evidence="3 4">
    <name type="scientific">Caloramator quimbayensis</name>
    <dbReference type="NCBI Taxonomy" id="1147123"/>
    <lineage>
        <taxon>Bacteria</taxon>
        <taxon>Bacillati</taxon>
        <taxon>Bacillota</taxon>
        <taxon>Clostridia</taxon>
        <taxon>Eubacteriales</taxon>
        <taxon>Clostridiaceae</taxon>
        <taxon>Caloramator</taxon>
    </lineage>
</organism>
<dbReference type="InterPro" id="IPR011624">
    <property type="entry name" value="Metal-dep_PHydrolase_7TM_extra"/>
</dbReference>
<proteinExistence type="predicted"/>
<dbReference type="Gene3D" id="1.10.3210.10">
    <property type="entry name" value="Hypothetical protein af1432"/>
    <property type="match status" value="1"/>
</dbReference>
<dbReference type="Pfam" id="PF01966">
    <property type="entry name" value="HD"/>
    <property type="match status" value="1"/>
</dbReference>
<dbReference type="InterPro" id="IPR052722">
    <property type="entry name" value="PgpH_phosphodiesterase"/>
</dbReference>
<dbReference type="STRING" id="1147123.SAMN05443428_10717"/>
<keyword evidence="1" id="KW-0472">Membrane</keyword>
<dbReference type="PANTHER" id="PTHR36442">
    <property type="entry name" value="CYCLIC-DI-AMP PHOSPHODIESTERASE PGPH"/>
    <property type="match status" value="1"/>
</dbReference>
<keyword evidence="1" id="KW-0812">Transmembrane</keyword>
<sequence>MMLIKTGDKMENYKRFLGKSIFKNTKFIKAVIFITTFAILFLISSIGVIPKKYSLKEGDIAPSDIKAPRDFTDDISTQEKIEKAISSVPDKYSKNIEIKNDAVKKVRDFFEKVNEIKSSEDKDEEKINKLKSASIFNLEDEDYKVIIQLKNEEIENITSFLQNCLSKILSQDIMVNNEEDIKRAKDDFNFYVENSSMQSSLKKICKEIGIPLIKPNLYFDSQQTSELKEEAKKQVQPVIYKKNQNIVLKGEVITSRHIYLMRKAGLLLENKLTDIWLYLGVALTIILMELIISFYLYKYRRNIYYENNKLAIISITLCINALFTIGINTISGYLIPVALNAILMSLIFDSFTAFFISIPSVIVIAFITNFSTEPLLLYIVGSISGILFISNVHERNNILISGVYTGLINGIITLSGNFINNNLEITQIIIQCFASIGGGILSAMLSLGILPVFEQLFDIITPIKLLELSNPNQPLLKRLLFEAPGTYHHSILVGNLAEAAADEIGANSLLARAGAYYHDIGKIKRPYFFKENQITNDNPHDKITPKLSALIITSHVKDGIELAQKYKLPGAIKSLIQQHHGTTLVKYFYVIASNNSNEDITEETFRYEGPRPKSKEASIIMLADSVEAAVRSLNNPTILEVESMVTKVIEDKINDGQLNEADLTLKDIETIKKSFIKVLIGIFHNRIEYPDLNDKAKEGEGTIDRV</sequence>
<reference evidence="4" key="1">
    <citation type="submission" date="2017-02" db="EMBL/GenBank/DDBJ databases">
        <authorList>
            <person name="Varghese N."/>
            <person name="Submissions S."/>
        </authorList>
    </citation>
    <scope>NUCLEOTIDE SEQUENCE [LARGE SCALE GENOMIC DNA]</scope>
    <source>
        <strain evidence="4">USBA 833</strain>
    </source>
</reference>
<dbReference type="InterPro" id="IPR003607">
    <property type="entry name" value="HD/PDEase_dom"/>
</dbReference>
<accession>A0A1T4X9Z5</accession>
<evidence type="ECO:0000313" key="3">
    <source>
        <dbReference type="EMBL" id="SKA85928.1"/>
    </source>
</evidence>
<protein>
    <recommendedName>
        <fullName evidence="2">HD/PDEase domain-containing protein</fullName>
    </recommendedName>
</protein>
<feature type="transmembrane region" description="Helical" evidence="1">
    <location>
        <begin position="275"/>
        <end position="297"/>
    </location>
</feature>
<dbReference type="CDD" id="cd00077">
    <property type="entry name" value="HDc"/>
    <property type="match status" value="1"/>
</dbReference>
<feature type="transmembrane region" description="Helical" evidence="1">
    <location>
        <begin position="341"/>
        <end position="368"/>
    </location>
</feature>
<dbReference type="Proteomes" id="UP000190105">
    <property type="component" value="Unassembled WGS sequence"/>
</dbReference>
<feature type="transmembrane region" description="Helical" evidence="1">
    <location>
        <begin position="428"/>
        <end position="453"/>
    </location>
</feature>
<dbReference type="Pfam" id="PF07697">
    <property type="entry name" value="7TMR-HDED"/>
    <property type="match status" value="1"/>
</dbReference>
<feature type="transmembrane region" description="Helical" evidence="1">
    <location>
        <begin position="375"/>
        <end position="392"/>
    </location>
</feature>
<dbReference type="EMBL" id="FUYH01000007">
    <property type="protein sequence ID" value="SKA85928.1"/>
    <property type="molecule type" value="Genomic_DNA"/>
</dbReference>
<dbReference type="NCBIfam" id="TIGR00277">
    <property type="entry name" value="HDIG"/>
    <property type="match status" value="1"/>
</dbReference>
<keyword evidence="4" id="KW-1185">Reference proteome</keyword>
<evidence type="ECO:0000259" key="2">
    <source>
        <dbReference type="SMART" id="SM00471"/>
    </source>
</evidence>
<dbReference type="Pfam" id="PF07698">
    <property type="entry name" value="7TM-7TMR_HD"/>
    <property type="match status" value="1"/>
</dbReference>
<dbReference type="SMART" id="SM00471">
    <property type="entry name" value="HDc"/>
    <property type="match status" value="1"/>
</dbReference>
<dbReference type="RefSeq" id="WP_179122206.1">
    <property type="nucleotide sequence ID" value="NZ_FUYH01000007.1"/>
</dbReference>
<dbReference type="PANTHER" id="PTHR36442:SF1">
    <property type="entry name" value="CYCLIC-DI-AMP PHOSPHODIESTERASE PGPH"/>
    <property type="match status" value="1"/>
</dbReference>